<accession>A0A378TYC6</accession>
<evidence type="ECO:0000256" key="3">
    <source>
        <dbReference type="PIRSR" id="PIRSR603782-1"/>
    </source>
</evidence>
<evidence type="ECO:0000256" key="6">
    <source>
        <dbReference type="SAM" id="SignalP"/>
    </source>
</evidence>
<gene>
    <name evidence="8" type="primary">ypmQ</name>
    <name evidence="8" type="ORF">NCTC10660_01409</name>
</gene>
<feature type="signal peptide" evidence="6">
    <location>
        <begin position="1"/>
        <end position="21"/>
    </location>
</feature>
<dbReference type="GO" id="GO:0046872">
    <property type="term" value="F:metal ion binding"/>
    <property type="evidence" value="ECO:0007669"/>
    <property type="project" value="UniProtKB-KW"/>
</dbReference>
<reference evidence="8 9" key="1">
    <citation type="submission" date="2018-06" db="EMBL/GenBank/DDBJ databases">
        <authorList>
            <consortium name="Pathogen Informatics"/>
            <person name="Doyle S."/>
        </authorList>
    </citation>
    <scope>NUCLEOTIDE SEQUENCE [LARGE SCALE GENOMIC DNA]</scope>
    <source>
        <strain evidence="8 9">NCTC10660</strain>
    </source>
</reference>
<feature type="binding site" evidence="3">
    <location>
        <position position="192"/>
    </location>
    <ligand>
        <name>Cu cation</name>
        <dbReference type="ChEBI" id="CHEBI:23378"/>
    </ligand>
</feature>
<keyword evidence="4" id="KW-1015">Disulfide bond</keyword>
<evidence type="ECO:0000259" key="7">
    <source>
        <dbReference type="PROSITE" id="PS51352"/>
    </source>
</evidence>
<dbReference type="InterPro" id="IPR013766">
    <property type="entry name" value="Thioredoxin_domain"/>
</dbReference>
<dbReference type="InterPro" id="IPR036249">
    <property type="entry name" value="Thioredoxin-like_sf"/>
</dbReference>
<evidence type="ECO:0000313" key="8">
    <source>
        <dbReference type="EMBL" id="STZ67917.1"/>
    </source>
</evidence>
<name>A0A378TYC6_NEIEL</name>
<dbReference type="InterPro" id="IPR003782">
    <property type="entry name" value="SCO1/SenC"/>
</dbReference>
<sequence length="228" mass="24351">MKYRPLALLMALALAACSQEAAQNNGGQQPASPTASSTGEPAASAASSTSAIAPKHGEFFGTDMRKDDIGGDFTLTSGDGKPFAISSLKGKIVLLTFGYTNCPDVCPASLLTYSEVIDQLGEQAKDVSVVFVSVDPHRDTPEVIDKYVKTFNKNFIGLTATGNQSIPVVKQQYRVVSSKSQEQSDDIYLIDHTAGTYVLDKEGNTVLMENYGRTSTEIAADIKKLLQS</sequence>
<dbReference type="Pfam" id="PF02630">
    <property type="entry name" value="SCO1-SenC"/>
    <property type="match status" value="1"/>
</dbReference>
<dbReference type="FunFam" id="3.40.30.10:FF:000013">
    <property type="entry name" value="Blast:Protein SCO1 homolog, mitochondrial"/>
    <property type="match status" value="1"/>
</dbReference>
<feature type="compositionally biased region" description="Low complexity" evidence="5">
    <location>
        <begin position="30"/>
        <end position="50"/>
    </location>
</feature>
<dbReference type="Gene3D" id="3.40.30.10">
    <property type="entry name" value="Glutaredoxin"/>
    <property type="match status" value="1"/>
</dbReference>
<dbReference type="SUPFAM" id="SSF52833">
    <property type="entry name" value="Thioredoxin-like"/>
    <property type="match status" value="1"/>
</dbReference>
<protein>
    <submittedName>
        <fullName evidence="8">Lipoprotein</fullName>
    </submittedName>
</protein>
<keyword evidence="2 3" id="KW-0186">Copper</keyword>
<feature type="chain" id="PRO_5017044442" evidence="6">
    <location>
        <begin position="22"/>
        <end position="228"/>
    </location>
</feature>
<feature type="binding site" evidence="3">
    <location>
        <position position="106"/>
    </location>
    <ligand>
        <name>Cu cation</name>
        <dbReference type="ChEBI" id="CHEBI:23378"/>
    </ligand>
</feature>
<dbReference type="GeneID" id="93352393"/>
<feature type="region of interest" description="Disordered" evidence="5">
    <location>
        <begin position="23"/>
        <end position="50"/>
    </location>
</feature>
<dbReference type="PROSITE" id="PS51352">
    <property type="entry name" value="THIOREDOXIN_2"/>
    <property type="match status" value="1"/>
</dbReference>
<keyword evidence="8" id="KW-0449">Lipoprotein</keyword>
<proteinExistence type="inferred from homology"/>
<comment type="similarity">
    <text evidence="1">Belongs to the SCO1/2 family.</text>
</comment>
<dbReference type="PANTHER" id="PTHR12151:SF25">
    <property type="entry name" value="LINALOOL DEHYDRATASE_ISOMERASE DOMAIN-CONTAINING PROTEIN"/>
    <property type="match status" value="1"/>
</dbReference>
<feature type="disulfide bond" description="Redox-active" evidence="4">
    <location>
        <begin position="102"/>
        <end position="106"/>
    </location>
</feature>
<dbReference type="RefSeq" id="WP_074895361.1">
    <property type="nucleotide sequence ID" value="NZ_CP031252.1"/>
</dbReference>
<evidence type="ECO:0000256" key="4">
    <source>
        <dbReference type="PIRSR" id="PIRSR603782-2"/>
    </source>
</evidence>
<feature type="domain" description="Thioredoxin" evidence="7">
    <location>
        <begin position="64"/>
        <end position="227"/>
    </location>
</feature>
<dbReference type="CDD" id="cd02968">
    <property type="entry name" value="SCO"/>
    <property type="match status" value="1"/>
</dbReference>
<feature type="binding site" evidence="3">
    <location>
        <position position="102"/>
    </location>
    <ligand>
        <name>Cu cation</name>
        <dbReference type="ChEBI" id="CHEBI:23378"/>
    </ligand>
</feature>
<dbReference type="AlphaFoldDB" id="A0A378TYC6"/>
<keyword evidence="3" id="KW-0479">Metal-binding</keyword>
<evidence type="ECO:0000256" key="2">
    <source>
        <dbReference type="ARBA" id="ARBA00023008"/>
    </source>
</evidence>
<evidence type="ECO:0000313" key="9">
    <source>
        <dbReference type="Proteomes" id="UP000254927"/>
    </source>
</evidence>
<keyword evidence="6" id="KW-0732">Signal</keyword>
<dbReference type="PANTHER" id="PTHR12151">
    <property type="entry name" value="ELECTRON TRANSPORT PROTIN SCO1/SENC FAMILY MEMBER"/>
    <property type="match status" value="1"/>
</dbReference>
<dbReference type="Proteomes" id="UP000254927">
    <property type="component" value="Unassembled WGS sequence"/>
</dbReference>
<evidence type="ECO:0000256" key="5">
    <source>
        <dbReference type="SAM" id="MobiDB-lite"/>
    </source>
</evidence>
<organism evidence="8 9">
    <name type="scientific">Neisseria elongata</name>
    <dbReference type="NCBI Taxonomy" id="495"/>
    <lineage>
        <taxon>Bacteria</taxon>
        <taxon>Pseudomonadati</taxon>
        <taxon>Pseudomonadota</taxon>
        <taxon>Betaproteobacteria</taxon>
        <taxon>Neisseriales</taxon>
        <taxon>Neisseriaceae</taxon>
        <taxon>Neisseria</taxon>
    </lineage>
</organism>
<evidence type="ECO:0000256" key="1">
    <source>
        <dbReference type="ARBA" id="ARBA00010996"/>
    </source>
</evidence>
<dbReference type="EMBL" id="UGQW01000002">
    <property type="protein sequence ID" value="STZ67917.1"/>
    <property type="molecule type" value="Genomic_DNA"/>
</dbReference>
<dbReference type="PROSITE" id="PS51257">
    <property type="entry name" value="PROKAR_LIPOPROTEIN"/>
    <property type="match status" value="1"/>
</dbReference>